<feature type="domain" description="Protein kinase" evidence="8">
    <location>
        <begin position="486"/>
        <end position="762"/>
    </location>
</feature>
<evidence type="ECO:0000256" key="7">
    <source>
        <dbReference type="SAM" id="MobiDB-lite"/>
    </source>
</evidence>
<keyword evidence="9" id="KW-1185">Reference proteome</keyword>
<evidence type="ECO:0000256" key="3">
    <source>
        <dbReference type="ARBA" id="ARBA00022741"/>
    </source>
</evidence>
<keyword evidence="5 6" id="KW-0067">ATP-binding</keyword>
<feature type="compositionally biased region" description="Acidic residues" evidence="7">
    <location>
        <begin position="351"/>
        <end position="360"/>
    </location>
</feature>
<proteinExistence type="predicted"/>
<name>A0A8B8AJ16_CRAVI</name>
<dbReference type="PROSITE" id="PS00107">
    <property type="entry name" value="PROTEIN_KINASE_ATP"/>
    <property type="match status" value="1"/>
</dbReference>
<evidence type="ECO:0000259" key="8">
    <source>
        <dbReference type="PROSITE" id="PS50011"/>
    </source>
</evidence>
<gene>
    <name evidence="10" type="primary">LOC111102678</name>
</gene>
<dbReference type="FunFam" id="3.30.200.20:FF:000131">
    <property type="entry name" value="Dual specificity protein kinase TTK"/>
    <property type="match status" value="1"/>
</dbReference>
<dbReference type="AlphaFoldDB" id="A0A8B8AJ16"/>
<dbReference type="Gene3D" id="1.10.510.10">
    <property type="entry name" value="Transferase(Phosphotransferase) domain 1"/>
    <property type="match status" value="1"/>
</dbReference>
<evidence type="ECO:0000256" key="6">
    <source>
        <dbReference type="PROSITE-ProRule" id="PRU10141"/>
    </source>
</evidence>
<dbReference type="InterPro" id="IPR008271">
    <property type="entry name" value="Ser/Thr_kinase_AS"/>
</dbReference>
<dbReference type="Pfam" id="PF00069">
    <property type="entry name" value="Pkinase"/>
    <property type="match status" value="1"/>
</dbReference>
<evidence type="ECO:0000256" key="5">
    <source>
        <dbReference type="ARBA" id="ARBA00022840"/>
    </source>
</evidence>
<dbReference type="GO" id="GO:0007094">
    <property type="term" value="P:mitotic spindle assembly checkpoint signaling"/>
    <property type="evidence" value="ECO:0007669"/>
    <property type="project" value="TreeGrafter"/>
</dbReference>
<dbReference type="GeneID" id="111102678"/>
<dbReference type="FunFam" id="1.10.510.10:FF:000224">
    <property type="entry name" value="serine/threonine-protein kinase mph1 isoform X1"/>
    <property type="match status" value="1"/>
</dbReference>
<dbReference type="PANTHER" id="PTHR22974:SF21">
    <property type="entry name" value="DUAL SPECIFICITY PROTEIN KINASE TTK"/>
    <property type="match status" value="1"/>
</dbReference>
<dbReference type="Proteomes" id="UP000694844">
    <property type="component" value="Chromosome 7"/>
</dbReference>
<dbReference type="GO" id="GO:0034501">
    <property type="term" value="P:protein localization to kinetochore"/>
    <property type="evidence" value="ECO:0007669"/>
    <property type="project" value="TreeGrafter"/>
</dbReference>
<keyword evidence="1" id="KW-0723">Serine/threonine-protein kinase</keyword>
<dbReference type="GO" id="GO:0005634">
    <property type="term" value="C:nucleus"/>
    <property type="evidence" value="ECO:0007669"/>
    <property type="project" value="TreeGrafter"/>
</dbReference>
<dbReference type="GO" id="GO:0098813">
    <property type="term" value="P:nuclear chromosome segregation"/>
    <property type="evidence" value="ECO:0007669"/>
    <property type="project" value="UniProtKB-ARBA"/>
</dbReference>
<organism evidence="9 10">
    <name type="scientific">Crassostrea virginica</name>
    <name type="common">Eastern oyster</name>
    <dbReference type="NCBI Taxonomy" id="6565"/>
    <lineage>
        <taxon>Eukaryota</taxon>
        <taxon>Metazoa</taxon>
        <taxon>Spiralia</taxon>
        <taxon>Lophotrochozoa</taxon>
        <taxon>Mollusca</taxon>
        <taxon>Bivalvia</taxon>
        <taxon>Autobranchia</taxon>
        <taxon>Pteriomorphia</taxon>
        <taxon>Ostreida</taxon>
        <taxon>Ostreoidea</taxon>
        <taxon>Ostreidae</taxon>
        <taxon>Crassostrea</taxon>
    </lineage>
</organism>
<feature type="region of interest" description="Disordered" evidence="7">
    <location>
        <begin position="348"/>
        <end position="369"/>
    </location>
</feature>
<protein>
    <submittedName>
        <fullName evidence="10">Dual specificity protein kinase Ttk-like</fullName>
    </submittedName>
</protein>
<dbReference type="PROSITE" id="PS50011">
    <property type="entry name" value="PROTEIN_KINASE_DOM"/>
    <property type="match status" value="1"/>
</dbReference>
<dbReference type="GO" id="GO:0005524">
    <property type="term" value="F:ATP binding"/>
    <property type="evidence" value="ECO:0007669"/>
    <property type="project" value="UniProtKB-UniRule"/>
</dbReference>
<dbReference type="Gene3D" id="3.30.200.20">
    <property type="entry name" value="Phosphorylase Kinase, domain 1"/>
    <property type="match status" value="1"/>
</dbReference>
<feature type="region of interest" description="Disordered" evidence="7">
    <location>
        <begin position="384"/>
        <end position="473"/>
    </location>
</feature>
<dbReference type="KEGG" id="cvn:111102678"/>
<evidence type="ECO:0000313" key="10">
    <source>
        <dbReference type="RefSeq" id="XP_022291226.1"/>
    </source>
</evidence>
<evidence type="ECO:0000256" key="2">
    <source>
        <dbReference type="ARBA" id="ARBA00022679"/>
    </source>
</evidence>
<dbReference type="CDD" id="cd14131">
    <property type="entry name" value="PKc_Mps1"/>
    <property type="match status" value="1"/>
</dbReference>
<keyword evidence="3 6" id="KW-0547">Nucleotide-binding</keyword>
<dbReference type="InterPro" id="IPR011009">
    <property type="entry name" value="Kinase-like_dom_sf"/>
</dbReference>
<dbReference type="PROSITE" id="PS00108">
    <property type="entry name" value="PROTEIN_KINASE_ST"/>
    <property type="match status" value="1"/>
</dbReference>
<evidence type="ECO:0000256" key="4">
    <source>
        <dbReference type="ARBA" id="ARBA00022777"/>
    </source>
</evidence>
<reference evidence="10" key="1">
    <citation type="submission" date="2025-08" db="UniProtKB">
        <authorList>
            <consortium name="RefSeq"/>
        </authorList>
    </citation>
    <scope>IDENTIFICATION</scope>
    <source>
        <tissue evidence="10">Whole sample</tissue>
    </source>
</reference>
<dbReference type="RefSeq" id="XP_022291226.1">
    <property type="nucleotide sequence ID" value="XM_022435518.1"/>
</dbReference>
<dbReference type="GO" id="GO:0033316">
    <property type="term" value="P:meiotic spindle assembly checkpoint signaling"/>
    <property type="evidence" value="ECO:0007669"/>
    <property type="project" value="TreeGrafter"/>
</dbReference>
<dbReference type="Gene3D" id="1.25.40.10">
    <property type="entry name" value="Tetratricopeptide repeat domain"/>
    <property type="match status" value="1"/>
</dbReference>
<dbReference type="SUPFAM" id="SSF48452">
    <property type="entry name" value="TPR-like"/>
    <property type="match status" value="1"/>
</dbReference>
<dbReference type="InterPro" id="IPR000719">
    <property type="entry name" value="Prot_kinase_dom"/>
</dbReference>
<evidence type="ECO:0000256" key="1">
    <source>
        <dbReference type="ARBA" id="ARBA00022527"/>
    </source>
</evidence>
<accession>A0A8B8AJ16</accession>
<feature type="binding site" evidence="6">
    <location>
        <position position="517"/>
    </location>
    <ligand>
        <name>ATP</name>
        <dbReference type="ChEBI" id="CHEBI:30616"/>
    </ligand>
</feature>
<sequence length="765" mass="86850">MSKVDLKSLRNKLSKIGNTDTGTFEIKDPKEWIELIQNRGNKPKDWLDFMRYMTANSHYSDEFKHHNYLSDLYETAFDKIPREENKRNVYYGALFVEFARMKSKFQPDEADDLFNCARRVVRKLAIVHIAHADYELSKGNISKSRKILEKARQFEAEPDHLLTEALQRLDAGQTTLQMSNILTETGLSSVSYAKDYKSSTSSTESTGDLRNLTGNLTSSSLTGGLTNSNLTGTVFRSSHRPGIPHTDHLSQPTIPRMEPEAPVCHPYNFKKPEVVPVDYNVEMETAPINQRLGSQPQHAKLSMSCQPTMRKAHSTPELRGASSSKAMFKPRTNLLPQRVKKLNLPFSELSEKEEENEEENGFPSIVPLDGQSFNGLSSSMAHTSGYMSMSNTAPCTKETSPLKQPLGREPLKPIQEKVAPPMEVDVVKVTTKDQSTVKDPPKVTSPMKKPPKEISPVPPPPKQEPAKSSSSQVPTMETMYVNGKLYQVLQCVGHGGSSKVYTVIDHSGQNPQILALKVVRLEDQNKQIIEGYKNEIQLLKRLQYCPKVIKLHDFEYREAENLLYILMECGELDFDKYLKDTIKQEGHLSPLYIKFYWQSMLQAVGALHKEGIIHSDLKPSNFLLRHGNLKLIDFGISKAIQQDKTSIITDTQVGTLNYMSPESIREHCGYTDEDSQKPVFKISVKSDVWSLGCILYCMVYGHTPFQKLVRQYAKLMAIINPDYEIKFPDIQDKKLMDVMKRCLTRDPKERPSIDELLQHEYLHSV</sequence>
<dbReference type="SUPFAM" id="SSF56112">
    <property type="entry name" value="Protein kinase-like (PK-like)"/>
    <property type="match status" value="1"/>
</dbReference>
<dbReference type="OrthoDB" id="20524at2759"/>
<dbReference type="InterPro" id="IPR017441">
    <property type="entry name" value="Protein_kinase_ATP_BS"/>
</dbReference>
<dbReference type="PANTHER" id="PTHR22974">
    <property type="entry name" value="MIXED LINEAGE PROTEIN KINASE"/>
    <property type="match status" value="1"/>
</dbReference>
<feature type="compositionally biased region" description="Polar residues" evidence="7">
    <location>
        <begin position="384"/>
        <end position="402"/>
    </location>
</feature>
<dbReference type="InterPro" id="IPR027084">
    <property type="entry name" value="Mps1_cat"/>
</dbReference>
<dbReference type="InterPro" id="IPR011990">
    <property type="entry name" value="TPR-like_helical_dom_sf"/>
</dbReference>
<evidence type="ECO:0000313" key="9">
    <source>
        <dbReference type="Proteomes" id="UP000694844"/>
    </source>
</evidence>
<dbReference type="GO" id="GO:0004712">
    <property type="term" value="F:protein serine/threonine/tyrosine kinase activity"/>
    <property type="evidence" value="ECO:0007669"/>
    <property type="project" value="TreeGrafter"/>
</dbReference>
<dbReference type="SMART" id="SM00220">
    <property type="entry name" value="S_TKc"/>
    <property type="match status" value="1"/>
</dbReference>
<keyword evidence="2" id="KW-0808">Transferase</keyword>
<dbReference type="GO" id="GO:0004674">
    <property type="term" value="F:protein serine/threonine kinase activity"/>
    <property type="evidence" value="ECO:0007669"/>
    <property type="project" value="UniProtKB-KW"/>
</dbReference>
<dbReference type="GO" id="GO:0000776">
    <property type="term" value="C:kinetochore"/>
    <property type="evidence" value="ECO:0007669"/>
    <property type="project" value="TreeGrafter"/>
</dbReference>
<keyword evidence="4" id="KW-0418">Kinase</keyword>